<dbReference type="Proteomes" id="UP001056120">
    <property type="component" value="Linkage Group LG26"/>
</dbReference>
<sequence length="103" mass="10963">MNRGGPKARGGWALEKITEGSVRSSISEQQQPLPSFAYCLRAATVGSATGRPLSLPLPPPLSRLRSHKEIAAGSDDLTKKLQSDNESTKSHGVQECSTTQTAM</sequence>
<evidence type="ECO:0000313" key="1">
    <source>
        <dbReference type="EMBL" id="KAI3695046.1"/>
    </source>
</evidence>
<gene>
    <name evidence="1" type="ORF">L1987_78034</name>
</gene>
<dbReference type="EMBL" id="CM042043">
    <property type="protein sequence ID" value="KAI3695046.1"/>
    <property type="molecule type" value="Genomic_DNA"/>
</dbReference>
<reference evidence="2" key="1">
    <citation type="journal article" date="2022" name="Mol. Ecol. Resour.">
        <title>The genomes of chicory, endive, great burdock and yacon provide insights into Asteraceae palaeo-polyploidization history and plant inulin production.</title>
        <authorList>
            <person name="Fan W."/>
            <person name="Wang S."/>
            <person name="Wang H."/>
            <person name="Wang A."/>
            <person name="Jiang F."/>
            <person name="Liu H."/>
            <person name="Zhao H."/>
            <person name="Xu D."/>
            <person name="Zhang Y."/>
        </authorList>
    </citation>
    <scope>NUCLEOTIDE SEQUENCE [LARGE SCALE GENOMIC DNA]</scope>
    <source>
        <strain evidence="2">cv. Yunnan</strain>
    </source>
</reference>
<protein>
    <submittedName>
        <fullName evidence="1">Uncharacterized protein</fullName>
    </submittedName>
</protein>
<name>A0ACB8ZBC4_9ASTR</name>
<organism evidence="1 2">
    <name type="scientific">Smallanthus sonchifolius</name>
    <dbReference type="NCBI Taxonomy" id="185202"/>
    <lineage>
        <taxon>Eukaryota</taxon>
        <taxon>Viridiplantae</taxon>
        <taxon>Streptophyta</taxon>
        <taxon>Embryophyta</taxon>
        <taxon>Tracheophyta</taxon>
        <taxon>Spermatophyta</taxon>
        <taxon>Magnoliopsida</taxon>
        <taxon>eudicotyledons</taxon>
        <taxon>Gunneridae</taxon>
        <taxon>Pentapetalae</taxon>
        <taxon>asterids</taxon>
        <taxon>campanulids</taxon>
        <taxon>Asterales</taxon>
        <taxon>Asteraceae</taxon>
        <taxon>Asteroideae</taxon>
        <taxon>Heliantheae alliance</taxon>
        <taxon>Millerieae</taxon>
        <taxon>Smallanthus</taxon>
    </lineage>
</organism>
<evidence type="ECO:0000313" key="2">
    <source>
        <dbReference type="Proteomes" id="UP001056120"/>
    </source>
</evidence>
<accession>A0ACB8ZBC4</accession>
<comment type="caution">
    <text evidence="1">The sequence shown here is derived from an EMBL/GenBank/DDBJ whole genome shotgun (WGS) entry which is preliminary data.</text>
</comment>
<reference evidence="1 2" key="2">
    <citation type="journal article" date="2022" name="Mol. Ecol. Resour.">
        <title>The genomes of chicory, endive, great burdock and yacon provide insights into Asteraceae paleo-polyploidization history and plant inulin production.</title>
        <authorList>
            <person name="Fan W."/>
            <person name="Wang S."/>
            <person name="Wang H."/>
            <person name="Wang A."/>
            <person name="Jiang F."/>
            <person name="Liu H."/>
            <person name="Zhao H."/>
            <person name="Xu D."/>
            <person name="Zhang Y."/>
        </authorList>
    </citation>
    <scope>NUCLEOTIDE SEQUENCE [LARGE SCALE GENOMIC DNA]</scope>
    <source>
        <strain evidence="2">cv. Yunnan</strain>
        <tissue evidence="1">Leaves</tissue>
    </source>
</reference>
<proteinExistence type="predicted"/>
<keyword evidence="2" id="KW-1185">Reference proteome</keyword>